<organism evidence="7 8">
    <name type="scientific">Sulfuriferula plumbiphila</name>
    <dbReference type="NCBI Taxonomy" id="171865"/>
    <lineage>
        <taxon>Bacteria</taxon>
        <taxon>Pseudomonadati</taxon>
        <taxon>Pseudomonadota</taxon>
        <taxon>Betaproteobacteria</taxon>
        <taxon>Nitrosomonadales</taxon>
        <taxon>Sulfuricellaceae</taxon>
        <taxon>Sulfuriferula</taxon>
    </lineage>
</organism>
<comment type="subcellular location">
    <subcellularLocation>
        <location evidence="1">Cell membrane</location>
        <topology evidence="1">Multi-pass membrane protein</topology>
    </subcellularLocation>
</comment>
<feature type="transmembrane region" description="Helical" evidence="6">
    <location>
        <begin position="473"/>
        <end position="493"/>
    </location>
</feature>
<evidence type="ECO:0000256" key="2">
    <source>
        <dbReference type="ARBA" id="ARBA00022475"/>
    </source>
</evidence>
<protein>
    <submittedName>
        <fullName evidence="7">Putative O-antigen transporter</fullName>
    </submittedName>
</protein>
<dbReference type="PANTHER" id="PTHR30250">
    <property type="entry name" value="PST FAMILY PREDICTED COLANIC ACID TRANSPORTER"/>
    <property type="match status" value="1"/>
</dbReference>
<evidence type="ECO:0000256" key="3">
    <source>
        <dbReference type="ARBA" id="ARBA00022692"/>
    </source>
</evidence>
<dbReference type="RefSeq" id="WP_147074186.1">
    <property type="nucleotide sequence ID" value="NZ_AP021884.1"/>
</dbReference>
<dbReference type="InterPro" id="IPR002797">
    <property type="entry name" value="Polysacc_synth"/>
</dbReference>
<feature type="transmembrane region" description="Helical" evidence="6">
    <location>
        <begin position="246"/>
        <end position="279"/>
    </location>
</feature>
<evidence type="ECO:0000256" key="1">
    <source>
        <dbReference type="ARBA" id="ARBA00004651"/>
    </source>
</evidence>
<feature type="transmembrane region" description="Helical" evidence="6">
    <location>
        <begin position="450"/>
        <end position="467"/>
    </location>
</feature>
<keyword evidence="5 6" id="KW-0472">Membrane</keyword>
<dbReference type="InterPro" id="IPR050833">
    <property type="entry name" value="Poly_Biosynth_Transport"/>
</dbReference>
<evidence type="ECO:0000256" key="5">
    <source>
        <dbReference type="ARBA" id="ARBA00023136"/>
    </source>
</evidence>
<keyword evidence="4 6" id="KW-1133">Transmembrane helix</keyword>
<proteinExistence type="predicted"/>
<dbReference type="OrthoDB" id="8766744at2"/>
<feature type="transmembrane region" description="Helical" evidence="6">
    <location>
        <begin position="61"/>
        <end position="81"/>
    </location>
</feature>
<dbReference type="Proteomes" id="UP000321337">
    <property type="component" value="Unassembled WGS sequence"/>
</dbReference>
<feature type="transmembrane region" description="Helical" evidence="6">
    <location>
        <begin position="175"/>
        <end position="193"/>
    </location>
</feature>
<dbReference type="Pfam" id="PF01943">
    <property type="entry name" value="Polysacc_synt"/>
    <property type="match status" value="1"/>
</dbReference>
<feature type="transmembrane region" description="Helical" evidence="6">
    <location>
        <begin position="317"/>
        <end position="340"/>
    </location>
</feature>
<name>A0A512LA04_9PROT</name>
<evidence type="ECO:0000256" key="6">
    <source>
        <dbReference type="SAM" id="Phobius"/>
    </source>
</evidence>
<feature type="transmembrane region" description="Helical" evidence="6">
    <location>
        <begin position="199"/>
        <end position="225"/>
    </location>
</feature>
<feature type="transmembrane region" description="Helical" evidence="6">
    <location>
        <begin position="28"/>
        <end position="49"/>
    </location>
</feature>
<dbReference type="PANTHER" id="PTHR30250:SF26">
    <property type="entry name" value="PSMA PROTEIN"/>
    <property type="match status" value="1"/>
</dbReference>
<evidence type="ECO:0000313" key="8">
    <source>
        <dbReference type="Proteomes" id="UP000321337"/>
    </source>
</evidence>
<keyword evidence="3 6" id="KW-0812">Transmembrane</keyword>
<feature type="transmembrane region" description="Helical" evidence="6">
    <location>
        <begin position="142"/>
        <end position="168"/>
    </location>
</feature>
<feature type="transmembrane region" description="Helical" evidence="6">
    <location>
        <begin position="285"/>
        <end position="305"/>
    </location>
</feature>
<keyword evidence="8" id="KW-1185">Reference proteome</keyword>
<dbReference type="CDD" id="cd13128">
    <property type="entry name" value="MATE_Wzx_like"/>
    <property type="match status" value="1"/>
</dbReference>
<feature type="transmembrane region" description="Helical" evidence="6">
    <location>
        <begin position="360"/>
        <end position="381"/>
    </location>
</feature>
<dbReference type="GO" id="GO:0005886">
    <property type="term" value="C:plasma membrane"/>
    <property type="evidence" value="ECO:0007669"/>
    <property type="project" value="UniProtKB-SubCell"/>
</dbReference>
<dbReference type="AlphaFoldDB" id="A0A512LA04"/>
<dbReference type="EMBL" id="BKAD01000028">
    <property type="protein sequence ID" value="GEP31315.1"/>
    <property type="molecule type" value="Genomic_DNA"/>
</dbReference>
<keyword evidence="2" id="KW-1003">Cell membrane</keyword>
<accession>A0A512LA04</accession>
<feature type="transmembrane region" description="Helical" evidence="6">
    <location>
        <begin position="102"/>
        <end position="122"/>
    </location>
</feature>
<gene>
    <name evidence="7" type="primary">rfbE</name>
    <name evidence="7" type="ORF">TPL01_24530</name>
</gene>
<evidence type="ECO:0000256" key="4">
    <source>
        <dbReference type="ARBA" id="ARBA00022989"/>
    </source>
</evidence>
<sequence>MSKSSIEKIRPATGENLLSRKALVKNSLINLAGFALPLTVGLITIPLIVRGFGVERFGLLTLAWAVIGYFSLFDLGIGRAITQLIAERLDKSPAEDVARLAWTGLLMMAVFALIGAIFTASLTPWFVSSVLNMPEALREEAIWAFIMLAAAIPAVVLSAGFAGVLAAIQRFDLINALRIPMGMMIFLVPLAILPYSKSMAYVCAGLMVIRFLFLVLHAVVCFYAFPSLRAHVGIERSEIRRLLNFGGWMTVTNVIGPFMVYMDRFVIGAALSISAVAYYVTPYEMVTRLWAIPAAIVTVLFPAFAASKNNGSSHAAALYSMGGRAILVILAPIVLVLVVFAKEGLNVWLGSDFSQKSAAVLQWLAMGVYLNSYAQVPFAFIQGIGRADITAKLHLLELPIYIALMFWLLNTHGIIGVAIAWLLRIAVDAVLLTLVAHWLSKDMAAASRQIFPMLATLLVLFAAGMMLDETVGKLFFTGAAFLALILVVYFFAVTPEEKNAIRKSAQRFLRT</sequence>
<evidence type="ECO:0000313" key="7">
    <source>
        <dbReference type="EMBL" id="GEP31315.1"/>
    </source>
</evidence>
<comment type="caution">
    <text evidence="7">The sequence shown here is derived from an EMBL/GenBank/DDBJ whole genome shotgun (WGS) entry which is preliminary data.</text>
</comment>
<reference evidence="7 8" key="1">
    <citation type="submission" date="2019-07" db="EMBL/GenBank/DDBJ databases">
        <title>Whole genome shotgun sequence of Thiobacillus plumbophilus NBRC 107929.</title>
        <authorList>
            <person name="Hosoyama A."/>
            <person name="Uohara A."/>
            <person name="Ohji S."/>
            <person name="Ichikawa N."/>
        </authorList>
    </citation>
    <scope>NUCLEOTIDE SEQUENCE [LARGE SCALE GENOMIC DNA]</scope>
    <source>
        <strain evidence="7 8">NBRC 107929</strain>
    </source>
</reference>